<feature type="compositionally biased region" description="Polar residues" evidence="1">
    <location>
        <begin position="112"/>
        <end position="154"/>
    </location>
</feature>
<keyword evidence="3" id="KW-1185">Reference proteome</keyword>
<sequence length="477" mass="52099">MPASPLPRSFSCSNAFRAGSCSRNGPESPVQASRYRVDSRPSLEVGNSYASLPPRQRAQRRHSLTKLQPTYASLPPQQILRVNQREDDLLERSARRSSVTLGAFGHKREGSKGSNANVFGYSTTTGPSYMQQHSRGGSDGTTTTKSADASSVFSRHNRSGSDDSQGSARTSNTSLSSGRHQLRHKQTFTGLNTAHPEPAQSSASSSERTSALKNRDSTAGLVERRRRPSISTMMSRAMKSMFGKQEDEEGDADQRDSAASFASMLHAAAENNQQEATVVPKSDGKVAAPGMSLSMRAPRTLDHQPSLLDFRFHFERSNTSGTLPSPNQKTQYRSSGFSVQRTPEHAYGRNPAQPHHASNSSIPGPDDVQGISFPSSTGTVLRHALATEESNISFAILNQTELERSNVTLRSPVQRSRTSSVTIQTVLHHLTANREESGWQTIYSDEEEGEEYEEVEEPSADAADSELKHEKAVNDIH</sequence>
<dbReference type="EMBL" id="RIBY02000890">
    <property type="protein sequence ID" value="KAH9836015.1"/>
    <property type="molecule type" value="Genomic_DNA"/>
</dbReference>
<feature type="region of interest" description="Disordered" evidence="1">
    <location>
        <begin position="317"/>
        <end position="375"/>
    </location>
</feature>
<name>A0A9W7SW47_9PEZI</name>
<reference evidence="2 3" key="1">
    <citation type="journal article" date="2018" name="IMA Fungus">
        <title>IMA Genome-F 10: Nine draft genome sequences of Claviceps purpurea s.lat., including C. arundinis, C. humidiphila, and C. cf. spartinae, pseudomolecules for the pitch canker pathogen Fusarium circinatum, draft genome of Davidsoniella eucalypti, Grosmannia galeiformis, Quambalaria eucalypti, and Teratosphaeria destructans.</title>
        <authorList>
            <person name="Wingfield B.D."/>
            <person name="Liu M."/>
            <person name="Nguyen H.D."/>
            <person name="Lane F.A."/>
            <person name="Morgan S.W."/>
            <person name="De Vos L."/>
            <person name="Wilken P.M."/>
            <person name="Duong T.A."/>
            <person name="Aylward J."/>
            <person name="Coetzee M.P."/>
            <person name="Dadej K."/>
            <person name="De Beer Z.W."/>
            <person name="Findlay W."/>
            <person name="Havenga M."/>
            <person name="Kolarik M."/>
            <person name="Menzies J.G."/>
            <person name="Naidoo K."/>
            <person name="Pochopski O."/>
            <person name="Shoukouhi P."/>
            <person name="Santana Q.C."/>
            <person name="Seifert K.A."/>
            <person name="Soal N."/>
            <person name="Steenkamp E.T."/>
            <person name="Tatham C.T."/>
            <person name="van der Nest M.A."/>
            <person name="Wingfield M.J."/>
        </authorList>
    </citation>
    <scope>NUCLEOTIDE SEQUENCE [LARGE SCALE GENOMIC DNA]</scope>
    <source>
        <strain evidence="2">CMW44962</strain>
    </source>
</reference>
<feature type="compositionally biased region" description="Basic and acidic residues" evidence="1">
    <location>
        <begin position="465"/>
        <end position="477"/>
    </location>
</feature>
<proteinExistence type="predicted"/>
<feature type="compositionally biased region" description="Polar residues" evidence="1">
    <location>
        <begin position="317"/>
        <end position="341"/>
    </location>
</feature>
<evidence type="ECO:0000313" key="2">
    <source>
        <dbReference type="EMBL" id="KAH9836015.1"/>
    </source>
</evidence>
<dbReference type="Proteomes" id="UP001138500">
    <property type="component" value="Unassembled WGS sequence"/>
</dbReference>
<feature type="compositionally biased region" description="Acidic residues" evidence="1">
    <location>
        <begin position="446"/>
        <end position="459"/>
    </location>
</feature>
<gene>
    <name evidence="2" type="ORF">Tdes44962_MAKER01934</name>
</gene>
<feature type="region of interest" description="Disordered" evidence="1">
    <location>
        <begin position="101"/>
        <end position="234"/>
    </location>
</feature>
<reference evidence="2 3" key="2">
    <citation type="journal article" date="2021" name="Curr. Genet.">
        <title>Genetic response to nitrogen starvation in the aggressive Eucalyptus foliar pathogen Teratosphaeria destructans.</title>
        <authorList>
            <person name="Havenga M."/>
            <person name="Wingfield B.D."/>
            <person name="Wingfield M.J."/>
            <person name="Dreyer L.L."/>
            <person name="Roets F."/>
            <person name="Aylward J."/>
        </authorList>
    </citation>
    <scope>NUCLEOTIDE SEQUENCE [LARGE SCALE GENOMIC DNA]</scope>
    <source>
        <strain evidence="2">CMW44962</strain>
    </source>
</reference>
<comment type="caution">
    <text evidence="2">The sequence shown here is derived from an EMBL/GenBank/DDBJ whole genome shotgun (WGS) entry which is preliminary data.</text>
</comment>
<feature type="region of interest" description="Disordered" evidence="1">
    <location>
        <begin position="18"/>
        <end position="86"/>
    </location>
</feature>
<protein>
    <submittedName>
        <fullName evidence="2">Uncharacterized protein</fullName>
    </submittedName>
</protein>
<feature type="region of interest" description="Disordered" evidence="1">
    <location>
        <begin position="446"/>
        <end position="477"/>
    </location>
</feature>
<dbReference type="OrthoDB" id="10417994at2759"/>
<evidence type="ECO:0000313" key="3">
    <source>
        <dbReference type="Proteomes" id="UP001138500"/>
    </source>
</evidence>
<feature type="compositionally biased region" description="Low complexity" evidence="1">
    <location>
        <begin position="199"/>
        <end position="211"/>
    </location>
</feature>
<dbReference type="AlphaFoldDB" id="A0A9W7SW47"/>
<evidence type="ECO:0000256" key="1">
    <source>
        <dbReference type="SAM" id="MobiDB-lite"/>
    </source>
</evidence>
<organism evidence="2 3">
    <name type="scientific">Teratosphaeria destructans</name>
    <dbReference type="NCBI Taxonomy" id="418781"/>
    <lineage>
        <taxon>Eukaryota</taxon>
        <taxon>Fungi</taxon>
        <taxon>Dikarya</taxon>
        <taxon>Ascomycota</taxon>
        <taxon>Pezizomycotina</taxon>
        <taxon>Dothideomycetes</taxon>
        <taxon>Dothideomycetidae</taxon>
        <taxon>Mycosphaerellales</taxon>
        <taxon>Teratosphaeriaceae</taxon>
        <taxon>Teratosphaeria</taxon>
    </lineage>
</organism>
<accession>A0A9W7SW47</accession>
<feature type="compositionally biased region" description="Polar residues" evidence="1">
    <location>
        <begin position="162"/>
        <end position="179"/>
    </location>
</feature>